<evidence type="ECO:0000313" key="2">
    <source>
        <dbReference type="Proteomes" id="UP001315278"/>
    </source>
</evidence>
<dbReference type="RefSeq" id="WP_212396235.1">
    <property type="nucleotide sequence ID" value="NZ_JAFCJH010000009.1"/>
</dbReference>
<comment type="caution">
    <text evidence="1">The sequence shown here is derived from an EMBL/GenBank/DDBJ whole genome shotgun (WGS) entry which is preliminary data.</text>
</comment>
<reference evidence="2" key="1">
    <citation type="journal article" date="2021" name="ISME J.">
        <title>Evolutionary origin and ecological implication of a unique nif island in free-living Bradyrhizobium lineages.</title>
        <authorList>
            <person name="Tao J."/>
        </authorList>
    </citation>
    <scope>NUCLEOTIDE SEQUENCE [LARGE SCALE GENOMIC DNA]</scope>
    <source>
        <strain evidence="2">SZCCT0434</strain>
    </source>
</reference>
<proteinExistence type="predicted"/>
<keyword evidence="2" id="KW-1185">Reference proteome</keyword>
<dbReference type="EMBL" id="JAFCJH010000009">
    <property type="protein sequence ID" value="MBR0795880.1"/>
    <property type="molecule type" value="Genomic_DNA"/>
</dbReference>
<protein>
    <recommendedName>
        <fullName evidence="3">GcrA cell cycle regulator</fullName>
    </recommendedName>
</protein>
<organism evidence="1 2">
    <name type="scientific">Bradyrhizobium jicamae</name>
    <dbReference type="NCBI Taxonomy" id="280332"/>
    <lineage>
        <taxon>Bacteria</taxon>
        <taxon>Pseudomonadati</taxon>
        <taxon>Pseudomonadota</taxon>
        <taxon>Alphaproteobacteria</taxon>
        <taxon>Hyphomicrobiales</taxon>
        <taxon>Nitrobacteraceae</taxon>
        <taxon>Bradyrhizobium</taxon>
    </lineage>
</organism>
<dbReference type="Pfam" id="PF07750">
    <property type="entry name" value="GcrA"/>
    <property type="match status" value="1"/>
</dbReference>
<name>A0ABS5FGH4_9BRAD</name>
<evidence type="ECO:0008006" key="3">
    <source>
        <dbReference type="Google" id="ProtNLM"/>
    </source>
</evidence>
<accession>A0ABS5FGH4</accession>
<evidence type="ECO:0000313" key="1">
    <source>
        <dbReference type="EMBL" id="MBR0795880.1"/>
    </source>
</evidence>
<sequence length="187" mass="20648">MEAMNWPPEHSAVLRELRARGMSYTAIADTINARFNTAYTRNAALGRAQRMGLGALERPEPSLPGYLDPPRPSLMPEPLGAGRLREVRVDPRTDLLRGPDIFTGRVEMPVLRCAEVAPRHLSLLELDCGDCRYPYGGDADGESITFCGHPRRPGSRYCTPHFHLTRDLRSSAKPVLSDAWLAAIGLA</sequence>
<dbReference type="InterPro" id="IPR011681">
    <property type="entry name" value="GcrA"/>
</dbReference>
<gene>
    <name evidence="1" type="ORF">JQ615_10805</name>
</gene>
<dbReference type="Proteomes" id="UP001315278">
    <property type="component" value="Unassembled WGS sequence"/>
</dbReference>